<dbReference type="EMBL" id="JH159158">
    <property type="protein sequence ID" value="EGZ11400.1"/>
    <property type="molecule type" value="Genomic_DNA"/>
</dbReference>
<name>G5A0R4_PHYSP</name>
<keyword evidence="2" id="KW-1185">Reference proteome</keyword>
<proteinExistence type="predicted"/>
<reference evidence="1 2" key="1">
    <citation type="journal article" date="2006" name="Science">
        <title>Phytophthora genome sequences uncover evolutionary origins and mechanisms of pathogenesis.</title>
        <authorList>
            <person name="Tyler B.M."/>
            <person name="Tripathy S."/>
            <person name="Zhang X."/>
            <person name="Dehal P."/>
            <person name="Jiang R.H."/>
            <person name="Aerts A."/>
            <person name="Arredondo F.D."/>
            <person name="Baxter L."/>
            <person name="Bensasson D."/>
            <person name="Beynon J.L."/>
            <person name="Chapman J."/>
            <person name="Damasceno C.M."/>
            <person name="Dorrance A.E."/>
            <person name="Dou D."/>
            <person name="Dickerman A.W."/>
            <person name="Dubchak I.L."/>
            <person name="Garbelotto M."/>
            <person name="Gijzen M."/>
            <person name="Gordon S.G."/>
            <person name="Govers F."/>
            <person name="Grunwald N.J."/>
            <person name="Huang W."/>
            <person name="Ivors K.L."/>
            <person name="Jones R.W."/>
            <person name="Kamoun S."/>
            <person name="Krampis K."/>
            <person name="Lamour K.H."/>
            <person name="Lee M.K."/>
            <person name="McDonald W.H."/>
            <person name="Medina M."/>
            <person name="Meijer H.J."/>
            <person name="Nordberg E.K."/>
            <person name="Maclean D.J."/>
            <person name="Ospina-Giraldo M.D."/>
            <person name="Morris P.F."/>
            <person name="Phuntumart V."/>
            <person name="Putnam N.H."/>
            <person name="Rash S."/>
            <person name="Rose J.K."/>
            <person name="Sakihama Y."/>
            <person name="Salamov A.A."/>
            <person name="Savidor A."/>
            <person name="Scheuring C.F."/>
            <person name="Smith B.M."/>
            <person name="Sobral B.W."/>
            <person name="Terry A."/>
            <person name="Torto-Alalibo T.A."/>
            <person name="Win J."/>
            <person name="Xu Z."/>
            <person name="Zhang H."/>
            <person name="Grigoriev I.V."/>
            <person name="Rokhsar D.S."/>
            <person name="Boore J.L."/>
        </authorList>
    </citation>
    <scope>NUCLEOTIDE SEQUENCE [LARGE SCALE GENOMIC DNA]</scope>
    <source>
        <strain evidence="1 2">P6497</strain>
    </source>
</reference>
<protein>
    <recommendedName>
        <fullName evidence="3">MULE transposase domain-containing protein</fullName>
    </recommendedName>
</protein>
<dbReference type="InParanoid" id="G5A0R4"/>
<dbReference type="KEGG" id="psoj:PHYSODRAFT_520525"/>
<sequence>MAPVRFVSADDKRDFLQFNVGYSNDDKYCRIMGFGHPDLIRLLLYEGVSLFVDATFKITPSPFEQTYILRWVQIQCKMKCTPKTVVCDFEQALHVAVKDQFSDSYLIGCLFHWKQAIRRKLIVLRIPADDIKKVMAPGCLDVLTMVPEKQLRNAP</sequence>
<gene>
    <name evidence="1" type="ORF">PHYSODRAFT_520525</name>
</gene>
<dbReference type="Proteomes" id="UP000002640">
    <property type="component" value="Unassembled WGS sequence"/>
</dbReference>
<evidence type="ECO:0000313" key="1">
    <source>
        <dbReference type="EMBL" id="EGZ11400.1"/>
    </source>
</evidence>
<dbReference type="GeneID" id="20660297"/>
<dbReference type="RefSeq" id="XP_009534145.1">
    <property type="nucleotide sequence ID" value="XM_009535850.1"/>
</dbReference>
<organism evidence="1 2">
    <name type="scientific">Phytophthora sojae (strain P6497)</name>
    <name type="common">Soybean stem and root rot agent</name>
    <name type="synonym">Phytophthora megasperma f. sp. glycines</name>
    <dbReference type="NCBI Taxonomy" id="1094619"/>
    <lineage>
        <taxon>Eukaryota</taxon>
        <taxon>Sar</taxon>
        <taxon>Stramenopiles</taxon>
        <taxon>Oomycota</taxon>
        <taxon>Peronosporomycetes</taxon>
        <taxon>Peronosporales</taxon>
        <taxon>Peronosporaceae</taxon>
        <taxon>Phytophthora</taxon>
    </lineage>
</organism>
<dbReference type="AlphaFoldDB" id="G5A0R4"/>
<evidence type="ECO:0000313" key="2">
    <source>
        <dbReference type="Proteomes" id="UP000002640"/>
    </source>
</evidence>
<evidence type="ECO:0008006" key="3">
    <source>
        <dbReference type="Google" id="ProtNLM"/>
    </source>
</evidence>
<accession>G5A0R4</accession>